<name>A0A974DKY0_XENLA</name>
<gene>
    <name evidence="1" type="ORF">XELAEV_18016377mg</name>
</gene>
<organism evidence="1 2">
    <name type="scientific">Xenopus laevis</name>
    <name type="common">African clawed frog</name>
    <dbReference type="NCBI Taxonomy" id="8355"/>
    <lineage>
        <taxon>Eukaryota</taxon>
        <taxon>Metazoa</taxon>
        <taxon>Chordata</taxon>
        <taxon>Craniata</taxon>
        <taxon>Vertebrata</taxon>
        <taxon>Euteleostomi</taxon>
        <taxon>Amphibia</taxon>
        <taxon>Batrachia</taxon>
        <taxon>Anura</taxon>
        <taxon>Pipoidea</taxon>
        <taxon>Pipidae</taxon>
        <taxon>Xenopodinae</taxon>
        <taxon>Xenopus</taxon>
        <taxon>Xenopus</taxon>
    </lineage>
</organism>
<dbReference type="Proteomes" id="UP000694892">
    <property type="component" value="Chromosome 2S"/>
</dbReference>
<evidence type="ECO:0008006" key="3">
    <source>
        <dbReference type="Google" id="ProtNLM"/>
    </source>
</evidence>
<sequence length="103" mass="11968">MLEGPCGKIYVGETTEKVRDRFSQHRSTINTRNKNLPVSRHCIEVGHSAENLRFWVIQYIPPLKRGGDRVLALKKAEVQWIHRLDSLAPKGLNKDFDLHLFLY</sequence>
<evidence type="ECO:0000313" key="2">
    <source>
        <dbReference type="Proteomes" id="UP000694892"/>
    </source>
</evidence>
<dbReference type="CDD" id="cd10442">
    <property type="entry name" value="GIY-YIG_PLEs"/>
    <property type="match status" value="1"/>
</dbReference>
<proteinExistence type="predicted"/>
<dbReference type="EMBL" id="CM004469">
    <property type="protein sequence ID" value="OCT93310.1"/>
    <property type="molecule type" value="Genomic_DNA"/>
</dbReference>
<dbReference type="AlphaFoldDB" id="A0A974DKY0"/>
<dbReference type="Gene3D" id="3.40.1440.10">
    <property type="entry name" value="GIY-YIG endonuclease"/>
    <property type="match status" value="1"/>
</dbReference>
<evidence type="ECO:0000313" key="1">
    <source>
        <dbReference type="EMBL" id="OCT93310.1"/>
    </source>
</evidence>
<dbReference type="InterPro" id="IPR035901">
    <property type="entry name" value="GIY-YIG_endonuc_sf"/>
</dbReference>
<reference evidence="2" key="1">
    <citation type="journal article" date="2016" name="Nature">
        <title>Genome evolution in the allotetraploid frog Xenopus laevis.</title>
        <authorList>
            <person name="Session A.M."/>
            <person name="Uno Y."/>
            <person name="Kwon T."/>
            <person name="Chapman J.A."/>
            <person name="Toyoda A."/>
            <person name="Takahashi S."/>
            <person name="Fukui A."/>
            <person name="Hikosaka A."/>
            <person name="Suzuki A."/>
            <person name="Kondo M."/>
            <person name="van Heeringen S.J."/>
            <person name="Quigley I."/>
            <person name="Heinz S."/>
            <person name="Ogino H."/>
            <person name="Ochi H."/>
            <person name="Hellsten U."/>
            <person name="Lyons J.B."/>
            <person name="Simakov O."/>
            <person name="Putnam N."/>
            <person name="Stites J."/>
            <person name="Kuroki Y."/>
            <person name="Tanaka T."/>
            <person name="Michiue T."/>
            <person name="Watanabe M."/>
            <person name="Bogdanovic O."/>
            <person name="Lister R."/>
            <person name="Georgiou G."/>
            <person name="Paranjpe S.S."/>
            <person name="van Kruijsbergen I."/>
            <person name="Shu S."/>
            <person name="Carlson J."/>
            <person name="Kinoshita T."/>
            <person name="Ohta Y."/>
            <person name="Mawaribuchi S."/>
            <person name="Jenkins J."/>
            <person name="Grimwood J."/>
            <person name="Schmutz J."/>
            <person name="Mitros T."/>
            <person name="Mozaffari S.V."/>
            <person name="Suzuki Y."/>
            <person name="Haramoto Y."/>
            <person name="Yamamoto T.S."/>
            <person name="Takagi C."/>
            <person name="Heald R."/>
            <person name="Miller K."/>
            <person name="Haudenschild C."/>
            <person name="Kitzman J."/>
            <person name="Nakayama T."/>
            <person name="Izutsu Y."/>
            <person name="Robert J."/>
            <person name="Fortriede J."/>
            <person name="Burns K."/>
            <person name="Lotay V."/>
            <person name="Karimi K."/>
            <person name="Yasuoka Y."/>
            <person name="Dichmann D.S."/>
            <person name="Flajnik M.F."/>
            <person name="Houston D.W."/>
            <person name="Shendure J."/>
            <person name="DuPasquier L."/>
            <person name="Vize P.D."/>
            <person name="Zorn A.M."/>
            <person name="Ito M."/>
            <person name="Marcotte E.M."/>
            <person name="Wallingford J.B."/>
            <person name="Ito Y."/>
            <person name="Asashima M."/>
            <person name="Ueno N."/>
            <person name="Matsuda Y."/>
            <person name="Veenstra G.J."/>
            <person name="Fujiyama A."/>
            <person name="Harland R.M."/>
            <person name="Taira M."/>
            <person name="Rokhsar D.S."/>
        </authorList>
    </citation>
    <scope>NUCLEOTIDE SEQUENCE [LARGE SCALE GENOMIC DNA]</scope>
    <source>
        <strain evidence="2">J</strain>
    </source>
</reference>
<dbReference type="SUPFAM" id="SSF82771">
    <property type="entry name" value="GIY-YIG endonuclease"/>
    <property type="match status" value="1"/>
</dbReference>
<protein>
    <recommendedName>
        <fullName evidence="3">GIY-YIG domain-containing protein</fullName>
    </recommendedName>
</protein>
<accession>A0A974DKY0</accession>